<comment type="caution">
    <text evidence="1">The sequence shown here is derived from an EMBL/GenBank/DDBJ whole genome shotgun (WGS) entry which is preliminary data.</text>
</comment>
<sequence length="85" mass="9209">MKVNPAHIAALAEPLGLSLYSMYAAAGYKTPASLSQLGDDLEEKIRQLPPDAVARLEHYVERLLDTTTTELAPEPVYDIDPAASN</sequence>
<dbReference type="Proteomes" id="UP000193484">
    <property type="component" value="Unassembled WGS sequence"/>
</dbReference>
<dbReference type="AlphaFoldDB" id="A0A1X1RLF8"/>
<name>A0A1X1RLF8_MYCFA</name>
<organism evidence="1 2">
    <name type="scientific">Mycolicibacterium fallax</name>
    <name type="common">Mycobacterium fallax</name>
    <dbReference type="NCBI Taxonomy" id="1793"/>
    <lineage>
        <taxon>Bacteria</taxon>
        <taxon>Bacillati</taxon>
        <taxon>Actinomycetota</taxon>
        <taxon>Actinomycetes</taxon>
        <taxon>Mycobacteriales</taxon>
        <taxon>Mycobacteriaceae</taxon>
        <taxon>Mycolicibacterium</taxon>
    </lineage>
</organism>
<dbReference type="EMBL" id="LQOJ01000013">
    <property type="protein sequence ID" value="ORV08678.1"/>
    <property type="molecule type" value="Genomic_DNA"/>
</dbReference>
<keyword evidence="2" id="KW-1185">Reference proteome</keyword>
<gene>
    <name evidence="1" type="ORF">AWC04_01765</name>
</gene>
<accession>A0A1X1RLF8</accession>
<proteinExistence type="predicted"/>
<reference evidence="1 2" key="1">
    <citation type="submission" date="2016-01" db="EMBL/GenBank/DDBJ databases">
        <title>The new phylogeny of the genus Mycobacterium.</title>
        <authorList>
            <person name="Tarcisio F."/>
            <person name="Conor M."/>
            <person name="Antonella G."/>
            <person name="Elisabetta G."/>
            <person name="Giulia F.S."/>
            <person name="Sara T."/>
            <person name="Anna F."/>
            <person name="Clotilde B."/>
            <person name="Roberto B."/>
            <person name="Veronica D.S."/>
            <person name="Fabio R."/>
            <person name="Monica P."/>
            <person name="Olivier J."/>
            <person name="Enrico T."/>
            <person name="Nicola S."/>
        </authorList>
    </citation>
    <scope>NUCLEOTIDE SEQUENCE [LARGE SCALE GENOMIC DNA]</scope>
    <source>
        <strain evidence="1 2">DSM 44179</strain>
    </source>
</reference>
<protein>
    <submittedName>
        <fullName evidence="1">Uncharacterized protein</fullName>
    </submittedName>
</protein>
<evidence type="ECO:0000313" key="1">
    <source>
        <dbReference type="EMBL" id="ORV08678.1"/>
    </source>
</evidence>
<evidence type="ECO:0000313" key="2">
    <source>
        <dbReference type="Proteomes" id="UP000193484"/>
    </source>
</evidence>